<sequence>MTNSILENFHFLKATFLMFSRALEFSPAFPPSPLSPDHVTATPPPPPPPLFFFFLPNAATHTPPSPPMATQIASLLLLNASSPAAASPSTTTSLWLLTTDAWPGPLKVTVLILISPCPVGWLKWDLGPPHDILGTLVDDFSDYSGAFEVEDVVTGKVEIGFGVLFVGERSLLSLNWKEGH</sequence>
<dbReference type="EMBL" id="CABIKO010000043">
    <property type="protein sequence ID" value="VVA20350.1"/>
    <property type="molecule type" value="Genomic_DNA"/>
</dbReference>
<evidence type="ECO:0000313" key="2">
    <source>
        <dbReference type="Proteomes" id="UP000327085"/>
    </source>
</evidence>
<evidence type="ECO:0000313" key="1">
    <source>
        <dbReference type="EMBL" id="VVA20350.1"/>
    </source>
</evidence>
<dbReference type="Gramene" id="VVA20350">
    <property type="protein sequence ID" value="VVA20350"/>
    <property type="gene ID" value="Prudul26B008948"/>
</dbReference>
<protein>
    <submittedName>
        <fullName evidence="1">PREDICTED: ROOT PRIMORDIUM DEFECTIVE 1</fullName>
    </submittedName>
</protein>
<organism evidence="1 2">
    <name type="scientific">Prunus dulcis</name>
    <name type="common">Almond</name>
    <name type="synonym">Amygdalus dulcis</name>
    <dbReference type="NCBI Taxonomy" id="3755"/>
    <lineage>
        <taxon>Eukaryota</taxon>
        <taxon>Viridiplantae</taxon>
        <taxon>Streptophyta</taxon>
        <taxon>Embryophyta</taxon>
        <taxon>Tracheophyta</taxon>
        <taxon>Spermatophyta</taxon>
        <taxon>Magnoliopsida</taxon>
        <taxon>eudicotyledons</taxon>
        <taxon>Gunneridae</taxon>
        <taxon>Pentapetalae</taxon>
        <taxon>rosids</taxon>
        <taxon>fabids</taxon>
        <taxon>Rosales</taxon>
        <taxon>Rosaceae</taxon>
        <taxon>Amygdaloideae</taxon>
        <taxon>Amygdaleae</taxon>
        <taxon>Prunus</taxon>
    </lineage>
</organism>
<dbReference type="Proteomes" id="UP000327085">
    <property type="component" value="Chromosome 2"/>
</dbReference>
<dbReference type="AlphaFoldDB" id="A0A5E4EYU5"/>
<reference evidence="2" key="1">
    <citation type="journal article" date="2020" name="Plant J.">
        <title>Transposons played a major role in the diversification between the closely related almond and peach genomes: results from the almond genome sequence.</title>
        <authorList>
            <person name="Alioto T."/>
            <person name="Alexiou K.G."/>
            <person name="Bardil A."/>
            <person name="Barteri F."/>
            <person name="Castanera R."/>
            <person name="Cruz F."/>
            <person name="Dhingra A."/>
            <person name="Duval H."/>
            <person name="Fernandez I Marti A."/>
            <person name="Frias L."/>
            <person name="Galan B."/>
            <person name="Garcia J.L."/>
            <person name="Howad W."/>
            <person name="Gomez-Garrido J."/>
            <person name="Gut M."/>
            <person name="Julca I."/>
            <person name="Morata J."/>
            <person name="Puigdomenech P."/>
            <person name="Ribeca P."/>
            <person name="Rubio Cabetas M.J."/>
            <person name="Vlasova A."/>
            <person name="Wirthensohn M."/>
            <person name="Garcia-Mas J."/>
            <person name="Gabaldon T."/>
            <person name="Casacuberta J.M."/>
            <person name="Arus P."/>
        </authorList>
    </citation>
    <scope>NUCLEOTIDE SEQUENCE [LARGE SCALE GENOMIC DNA]</scope>
    <source>
        <strain evidence="2">cv. Texas</strain>
    </source>
</reference>
<proteinExistence type="predicted"/>
<name>A0A5E4EYU5_PRUDU</name>
<dbReference type="InParanoid" id="A0A5E4EYU5"/>
<accession>A0A5E4EYU5</accession>
<gene>
    <name evidence="1" type="ORF">ALMOND_2B008948</name>
</gene>